<keyword evidence="4" id="KW-1185">Reference proteome</keyword>
<feature type="compositionally biased region" description="Acidic residues" evidence="2">
    <location>
        <begin position="365"/>
        <end position="397"/>
    </location>
</feature>
<dbReference type="Gene3D" id="1.25.40.10">
    <property type="entry name" value="Tetratricopeptide repeat domain"/>
    <property type="match status" value="2"/>
</dbReference>
<dbReference type="CDD" id="cd24142">
    <property type="entry name" value="ACL4-like"/>
    <property type="match status" value="1"/>
</dbReference>
<protein>
    <submittedName>
        <fullName evidence="3">TPR-like protein</fullName>
    </submittedName>
</protein>
<dbReference type="PROSITE" id="PS50005">
    <property type="entry name" value="TPR"/>
    <property type="match status" value="1"/>
</dbReference>
<dbReference type="Pfam" id="PF13181">
    <property type="entry name" value="TPR_8"/>
    <property type="match status" value="1"/>
</dbReference>
<dbReference type="SMART" id="SM00028">
    <property type="entry name" value="TPR"/>
    <property type="match status" value="3"/>
</dbReference>
<evidence type="ECO:0000256" key="1">
    <source>
        <dbReference type="PROSITE-ProRule" id="PRU00339"/>
    </source>
</evidence>
<keyword evidence="1" id="KW-0802">TPR repeat</keyword>
<feature type="compositionally biased region" description="Basic residues" evidence="2">
    <location>
        <begin position="1"/>
        <end position="16"/>
    </location>
</feature>
<sequence>MAKSKPTQKRSKKNRNKPSTTTSKPPADPSILLNQALLHLSRSQPLEALTHAKKALALLQPQSNPNPTIAALPALNLLGEISVELGDIDAAREYFSLAVAADPEGSISEESGGGAEKFLWLAQLSEQGGQESVRWFERGAEVLRVRIGVLEERMARRIPLGKEEAEAELGDKRRKLANALCGIAEVYMTDLSFDSAEAEAACDRAMTEALLVAPDSPETLQTLASVRISQDKKEDARMYLEKSISLWTDLAPEDPRVPEFPVRIALARLLMEAEMEEKALEVVARLIQDDDQSVEAWYLGGWCLHLMAEKEKDGEEKTSLQKRSRRFLSQTLKLYQLLEYEDERLQDHAMELVEALNGVLGEPPAENEEDDDDDEGWEDDEDDVEGGADEDEEMEGT</sequence>
<dbReference type="EMBL" id="ML977218">
    <property type="protein sequence ID" value="KAF1980825.1"/>
    <property type="molecule type" value="Genomic_DNA"/>
</dbReference>
<dbReference type="InterPro" id="IPR019734">
    <property type="entry name" value="TPR_rpt"/>
</dbReference>
<evidence type="ECO:0000313" key="4">
    <source>
        <dbReference type="Proteomes" id="UP000800041"/>
    </source>
</evidence>
<gene>
    <name evidence="3" type="ORF">K402DRAFT_458482</name>
</gene>
<evidence type="ECO:0000313" key="3">
    <source>
        <dbReference type="EMBL" id="KAF1980825.1"/>
    </source>
</evidence>
<dbReference type="OrthoDB" id="1914839at2759"/>
<dbReference type="Proteomes" id="UP000800041">
    <property type="component" value="Unassembled WGS sequence"/>
</dbReference>
<feature type="region of interest" description="Disordered" evidence="2">
    <location>
        <begin position="355"/>
        <end position="397"/>
    </location>
</feature>
<proteinExistence type="predicted"/>
<evidence type="ECO:0000256" key="2">
    <source>
        <dbReference type="SAM" id="MobiDB-lite"/>
    </source>
</evidence>
<dbReference type="SUPFAM" id="SSF48452">
    <property type="entry name" value="TPR-like"/>
    <property type="match status" value="1"/>
</dbReference>
<feature type="region of interest" description="Disordered" evidence="2">
    <location>
        <begin position="1"/>
        <end position="29"/>
    </location>
</feature>
<dbReference type="InterPro" id="IPR011990">
    <property type="entry name" value="TPR-like_helical_dom_sf"/>
</dbReference>
<organism evidence="3 4">
    <name type="scientific">Aulographum hederae CBS 113979</name>
    <dbReference type="NCBI Taxonomy" id="1176131"/>
    <lineage>
        <taxon>Eukaryota</taxon>
        <taxon>Fungi</taxon>
        <taxon>Dikarya</taxon>
        <taxon>Ascomycota</taxon>
        <taxon>Pezizomycotina</taxon>
        <taxon>Dothideomycetes</taxon>
        <taxon>Pleosporomycetidae</taxon>
        <taxon>Aulographales</taxon>
        <taxon>Aulographaceae</taxon>
    </lineage>
</organism>
<dbReference type="AlphaFoldDB" id="A0A6G1GIP7"/>
<reference evidence="3" key="1">
    <citation type="journal article" date="2020" name="Stud. Mycol.">
        <title>101 Dothideomycetes genomes: a test case for predicting lifestyles and emergence of pathogens.</title>
        <authorList>
            <person name="Haridas S."/>
            <person name="Albert R."/>
            <person name="Binder M."/>
            <person name="Bloem J."/>
            <person name="Labutti K."/>
            <person name="Salamov A."/>
            <person name="Andreopoulos B."/>
            <person name="Baker S."/>
            <person name="Barry K."/>
            <person name="Bills G."/>
            <person name="Bluhm B."/>
            <person name="Cannon C."/>
            <person name="Castanera R."/>
            <person name="Culley D."/>
            <person name="Daum C."/>
            <person name="Ezra D."/>
            <person name="Gonzalez J."/>
            <person name="Henrissat B."/>
            <person name="Kuo A."/>
            <person name="Liang C."/>
            <person name="Lipzen A."/>
            <person name="Lutzoni F."/>
            <person name="Magnuson J."/>
            <person name="Mondo S."/>
            <person name="Nolan M."/>
            <person name="Ohm R."/>
            <person name="Pangilinan J."/>
            <person name="Park H.-J."/>
            <person name="Ramirez L."/>
            <person name="Alfaro M."/>
            <person name="Sun H."/>
            <person name="Tritt A."/>
            <person name="Yoshinaga Y."/>
            <person name="Zwiers L.-H."/>
            <person name="Turgeon B."/>
            <person name="Goodwin S."/>
            <person name="Spatafora J."/>
            <person name="Crous P."/>
            <person name="Grigoriev I."/>
        </authorList>
    </citation>
    <scope>NUCLEOTIDE SEQUENCE</scope>
    <source>
        <strain evidence="3">CBS 113979</strain>
    </source>
</reference>
<feature type="repeat" description="TPR" evidence="1">
    <location>
        <begin position="72"/>
        <end position="105"/>
    </location>
</feature>
<accession>A0A6G1GIP7</accession>
<name>A0A6G1GIP7_9PEZI</name>